<dbReference type="Pfam" id="PF01656">
    <property type="entry name" value="CbiA"/>
    <property type="match status" value="1"/>
</dbReference>
<comment type="subcellular location">
    <subcellularLocation>
        <location evidence="1">Cell membrane</location>
        <topology evidence="1">Multi-pass membrane protein</topology>
    </subcellularLocation>
</comment>
<dbReference type="PANTHER" id="PTHR32309:SF13">
    <property type="entry name" value="FERRIC ENTEROBACTIN TRANSPORT PROTEIN FEPE"/>
    <property type="match status" value="1"/>
</dbReference>
<accession>A0A0F5IUG2</accession>
<dbReference type="GO" id="GO:0042802">
    <property type="term" value="F:identical protein binding"/>
    <property type="evidence" value="ECO:0007669"/>
    <property type="project" value="UniProtKB-ARBA"/>
</dbReference>
<feature type="domain" description="Polysaccharide chain length determinant N-terminal" evidence="15">
    <location>
        <begin position="16"/>
        <end position="103"/>
    </location>
</feature>
<keyword evidence="11" id="KW-0829">Tyrosine-protein kinase</keyword>
<feature type="domain" description="CobQ/CobB/MinD/ParA nucleotide binding" evidence="14">
    <location>
        <begin position="580"/>
        <end position="624"/>
    </location>
</feature>
<gene>
    <name evidence="16" type="ORF">HMPREF1536_04250</name>
</gene>
<evidence type="ECO:0000259" key="15">
    <source>
        <dbReference type="Pfam" id="PF02706"/>
    </source>
</evidence>
<evidence type="ECO:0000313" key="16">
    <source>
        <dbReference type="EMBL" id="KKB49186.1"/>
    </source>
</evidence>
<evidence type="ECO:0000313" key="17">
    <source>
        <dbReference type="Proteomes" id="UP000033035"/>
    </source>
</evidence>
<keyword evidence="3" id="KW-1003">Cell membrane</keyword>
<dbReference type="Proteomes" id="UP000033035">
    <property type="component" value="Unassembled WGS sequence"/>
</dbReference>
<comment type="caution">
    <text evidence="16">The sequence shown here is derived from an EMBL/GenBank/DDBJ whole genome shotgun (WGS) entry which is preliminary data.</text>
</comment>
<dbReference type="PANTHER" id="PTHR32309">
    <property type="entry name" value="TYROSINE-PROTEIN KINASE"/>
    <property type="match status" value="1"/>
</dbReference>
<dbReference type="InterPro" id="IPR003856">
    <property type="entry name" value="LPS_length_determ_N"/>
</dbReference>
<dbReference type="EMBL" id="AQHW01000025">
    <property type="protein sequence ID" value="KKB49186.1"/>
    <property type="molecule type" value="Genomic_DNA"/>
</dbReference>
<dbReference type="HOGENOM" id="CLU_009912_6_0_10"/>
<dbReference type="PATRIC" id="fig|1203610.3.peg.4325"/>
<evidence type="ECO:0000256" key="11">
    <source>
        <dbReference type="ARBA" id="ARBA00023137"/>
    </source>
</evidence>
<dbReference type="InterPro" id="IPR050445">
    <property type="entry name" value="Bact_polysacc_biosynth/exp"/>
</dbReference>
<dbReference type="STRING" id="1203610.HMPREF1536_04250"/>
<keyword evidence="5 13" id="KW-0812">Transmembrane</keyword>
<comment type="similarity">
    <text evidence="2">Belongs to the etk/wzc family.</text>
</comment>
<keyword evidence="10 13" id="KW-0472">Membrane</keyword>
<feature type="transmembrane region" description="Helical" evidence="13">
    <location>
        <begin position="30"/>
        <end position="48"/>
    </location>
</feature>
<evidence type="ECO:0000256" key="6">
    <source>
        <dbReference type="ARBA" id="ARBA00022741"/>
    </source>
</evidence>
<evidence type="ECO:0000256" key="1">
    <source>
        <dbReference type="ARBA" id="ARBA00004651"/>
    </source>
</evidence>
<dbReference type="CDD" id="cd05387">
    <property type="entry name" value="BY-kinase"/>
    <property type="match status" value="1"/>
</dbReference>
<keyword evidence="8" id="KW-0067">ATP-binding</keyword>
<evidence type="ECO:0000256" key="9">
    <source>
        <dbReference type="ARBA" id="ARBA00022989"/>
    </source>
</evidence>
<evidence type="ECO:0000256" key="12">
    <source>
        <dbReference type="ARBA" id="ARBA00053015"/>
    </source>
</evidence>
<dbReference type="Pfam" id="PF02706">
    <property type="entry name" value="Wzz"/>
    <property type="match status" value="1"/>
</dbReference>
<dbReference type="InterPro" id="IPR005702">
    <property type="entry name" value="Wzc-like_C"/>
</dbReference>
<evidence type="ECO:0000256" key="5">
    <source>
        <dbReference type="ARBA" id="ARBA00022692"/>
    </source>
</evidence>
<dbReference type="NCBIfam" id="TIGR01007">
    <property type="entry name" value="eps_fam"/>
    <property type="match status" value="1"/>
</dbReference>
<comment type="catalytic activity">
    <reaction evidence="12">
        <text>L-tyrosyl-[protein] + ATP = O-phospho-L-tyrosyl-[protein] + ADP + H(+)</text>
        <dbReference type="Rhea" id="RHEA:10596"/>
        <dbReference type="Rhea" id="RHEA-COMP:10136"/>
        <dbReference type="Rhea" id="RHEA-COMP:20101"/>
        <dbReference type="ChEBI" id="CHEBI:15378"/>
        <dbReference type="ChEBI" id="CHEBI:30616"/>
        <dbReference type="ChEBI" id="CHEBI:46858"/>
        <dbReference type="ChEBI" id="CHEBI:61978"/>
        <dbReference type="ChEBI" id="CHEBI:456216"/>
    </reaction>
</comment>
<dbReference type="SUPFAM" id="SSF52540">
    <property type="entry name" value="P-loop containing nucleoside triphosphate hydrolases"/>
    <property type="match status" value="1"/>
</dbReference>
<dbReference type="GO" id="GO:0004713">
    <property type="term" value="F:protein tyrosine kinase activity"/>
    <property type="evidence" value="ECO:0007669"/>
    <property type="project" value="UniProtKB-KW"/>
</dbReference>
<evidence type="ECO:0000256" key="3">
    <source>
        <dbReference type="ARBA" id="ARBA00022475"/>
    </source>
</evidence>
<protein>
    <submittedName>
        <fullName evidence="16">Capsular exopolysaccharide family protein</fullName>
    </submittedName>
</protein>
<proteinExistence type="inferred from homology"/>
<dbReference type="FunFam" id="3.40.50.300:FF:000527">
    <property type="entry name" value="Tyrosine-protein kinase etk"/>
    <property type="match status" value="1"/>
</dbReference>
<feature type="transmembrane region" description="Helical" evidence="13">
    <location>
        <begin position="489"/>
        <end position="510"/>
    </location>
</feature>
<dbReference type="InterPro" id="IPR002586">
    <property type="entry name" value="CobQ/CobB/MinD/ParA_Nub-bd_dom"/>
</dbReference>
<dbReference type="RefSeq" id="WP_028729241.1">
    <property type="nucleotide sequence ID" value="NZ_KE386763.1"/>
</dbReference>
<dbReference type="InterPro" id="IPR027417">
    <property type="entry name" value="P-loop_NTPase"/>
</dbReference>
<evidence type="ECO:0000256" key="13">
    <source>
        <dbReference type="SAM" id="Phobius"/>
    </source>
</evidence>
<sequence length="772" mass="87511">MSKEKPYVEEWHLKSEFNLRTVVDVLIARWHWFALSIFLCLGLAFVYVRTVPVVYKREAIVQLKNKVKTEEAFNEKQMFDDSNNNVDGEILIFKSRLLMGQVIGRLGLEIEYTVDDGLKNKTLYSDSPVTVHFPDSTFTHPAVFSIIPLEGDNYRIEGLEDDPEGVITYTFGNPQDSPVGRMVVHRTPSYNEKWKDIPVQVICAGKESLISSCLGKLEAERSVKDANLLTLTYQDTNPERGDDILNTLIQVYVDESMRDKNMVIRNTAVFIDERLQLINQELGDVEGHIEEYRKQNKSADLGQEARIYLDNRNRYDREVTELTNQVELIGLIQLYLHDPLKEERLLPVNTGIANIGIEGMIEKYNNTLLERNKLKVNAGDNSPAVKERSTELSSLRRTIGESLRNTKEAIHTKLDFSRRMQTLEISKISSIPTQEKYVLSVERQQKIKEELFLYLLNKREENALTLATADSNLRVVDEAYDAGRAGANILVILFGALIAGIVVPGMVFYIQQLLDIGVHGRKDIEDNLTIPFLGEVPRKSTKSGLAVVHEQGRDPLSEAFRIIRSNLDFMQEKSSGAQSIMFTSFNPVSGKTFVSTNLAIALALTGKRVILLEMDIRKGSEKDSDGKILPGLTNYLSGNITDIGKIIRKSQWQTGLDVISSGPIPPNPSELLLNSRLDELMSFLRGEYEYILLDTVPYGIVADARIISRVADLCIYVIREGRMDRRLLPEVEKLYTESKLPHMAVVLNGVCYHRSYYGYNYGYNYGYSYGSK</sequence>
<keyword evidence="4" id="KW-0808">Transferase</keyword>
<keyword evidence="9 13" id="KW-1133">Transmembrane helix</keyword>
<evidence type="ECO:0000256" key="10">
    <source>
        <dbReference type="ARBA" id="ARBA00023136"/>
    </source>
</evidence>
<dbReference type="GO" id="GO:0005886">
    <property type="term" value="C:plasma membrane"/>
    <property type="evidence" value="ECO:0007669"/>
    <property type="project" value="UniProtKB-SubCell"/>
</dbReference>
<organism evidence="16 17">
    <name type="scientific">Parabacteroides gordonii MS-1 = DSM 23371</name>
    <dbReference type="NCBI Taxonomy" id="1203610"/>
    <lineage>
        <taxon>Bacteria</taxon>
        <taxon>Pseudomonadati</taxon>
        <taxon>Bacteroidota</taxon>
        <taxon>Bacteroidia</taxon>
        <taxon>Bacteroidales</taxon>
        <taxon>Tannerellaceae</taxon>
        <taxon>Parabacteroides</taxon>
    </lineage>
</organism>
<keyword evidence="17" id="KW-1185">Reference proteome</keyword>
<name>A0A0F5IUG2_9BACT</name>
<keyword evidence="6" id="KW-0547">Nucleotide-binding</keyword>
<dbReference type="AlphaFoldDB" id="A0A0F5IUG2"/>
<reference evidence="16 17" key="1">
    <citation type="submission" date="2013-04" db="EMBL/GenBank/DDBJ databases">
        <title>The Genome Sequence of Parabacteroides gordonii DSM 23371.</title>
        <authorList>
            <consortium name="The Broad Institute Genomics Platform"/>
            <person name="Earl A."/>
            <person name="Ward D."/>
            <person name="Feldgarden M."/>
            <person name="Gevers D."/>
            <person name="Martens E."/>
            <person name="Sakamoto M."/>
            <person name="Benno Y."/>
            <person name="Suzuki N."/>
            <person name="Matsunaga N."/>
            <person name="Koshihara K."/>
            <person name="Seki M."/>
            <person name="Komiya H."/>
            <person name="Walker B."/>
            <person name="Young S."/>
            <person name="Zeng Q."/>
            <person name="Gargeya S."/>
            <person name="Fitzgerald M."/>
            <person name="Haas B."/>
            <person name="Abouelleil A."/>
            <person name="Allen A.W."/>
            <person name="Alvarado L."/>
            <person name="Arachchi H.M."/>
            <person name="Berlin A.M."/>
            <person name="Chapman S.B."/>
            <person name="Gainer-Dewar J."/>
            <person name="Goldberg J."/>
            <person name="Griggs A."/>
            <person name="Gujja S."/>
            <person name="Hansen M."/>
            <person name="Howarth C."/>
            <person name="Imamovic A."/>
            <person name="Ireland A."/>
            <person name="Larimer J."/>
            <person name="McCowan C."/>
            <person name="Murphy C."/>
            <person name="Pearson M."/>
            <person name="Poon T.W."/>
            <person name="Priest M."/>
            <person name="Roberts A."/>
            <person name="Saif S."/>
            <person name="Shea T."/>
            <person name="Sisk P."/>
            <person name="Sykes S."/>
            <person name="Wortman J."/>
            <person name="Nusbaum C."/>
            <person name="Birren B."/>
        </authorList>
    </citation>
    <scope>NUCLEOTIDE SEQUENCE [LARGE SCALE GENOMIC DNA]</scope>
    <source>
        <strain evidence="16 17">MS-1</strain>
    </source>
</reference>
<evidence type="ECO:0000256" key="8">
    <source>
        <dbReference type="ARBA" id="ARBA00022840"/>
    </source>
</evidence>
<evidence type="ECO:0000259" key="14">
    <source>
        <dbReference type="Pfam" id="PF01656"/>
    </source>
</evidence>
<evidence type="ECO:0000256" key="2">
    <source>
        <dbReference type="ARBA" id="ARBA00008883"/>
    </source>
</evidence>
<evidence type="ECO:0000256" key="4">
    <source>
        <dbReference type="ARBA" id="ARBA00022679"/>
    </source>
</evidence>
<evidence type="ECO:0000256" key="7">
    <source>
        <dbReference type="ARBA" id="ARBA00022777"/>
    </source>
</evidence>
<dbReference type="GO" id="GO:0005524">
    <property type="term" value="F:ATP binding"/>
    <property type="evidence" value="ECO:0007669"/>
    <property type="project" value="UniProtKB-KW"/>
</dbReference>
<keyword evidence="7" id="KW-0418">Kinase</keyword>
<dbReference type="Gene3D" id="3.40.50.300">
    <property type="entry name" value="P-loop containing nucleotide triphosphate hydrolases"/>
    <property type="match status" value="1"/>
</dbReference>